<dbReference type="OrthoDB" id="45365at2759"/>
<dbReference type="PANTHER" id="PTHR46965:SF1">
    <property type="entry name" value="BTB_POZ DOMAIN-CONTAINING PROTEIN 19"/>
    <property type="match status" value="1"/>
</dbReference>
<dbReference type="Pfam" id="PF07707">
    <property type="entry name" value="BACK"/>
    <property type="match status" value="1"/>
</dbReference>
<evidence type="ECO:0000313" key="2">
    <source>
        <dbReference type="EMBL" id="VDI05219.1"/>
    </source>
</evidence>
<evidence type="ECO:0000313" key="3">
    <source>
        <dbReference type="Proteomes" id="UP000596742"/>
    </source>
</evidence>
<comment type="caution">
    <text evidence="2">The sequence shown here is derived from an EMBL/GenBank/DDBJ whole genome shotgun (WGS) entry which is preliminary data.</text>
</comment>
<sequence>MSNDLKMEGNIAEFAKEMKKIINNKEHSDVKFKIGPNRKAFYAHRCILSARSAIFKALFAEQTPNRDVEIPLPDTSPEIFQAMLEFMYTNCVSLTPKIALDTFGVSIEYGLDELRKLAALYLVENLSVHNACECLQVAVTYSNIELLGATLRFIEEHTEAVLKSKAFQELSDESMNEILQSDNLQMDEIELLKYVKDWATINSTVLEKSVSEVARKVIPKIRFSLLSPEELEKIEKDNKKDNLIPIDCFNNSWRFHATKKGDPTNPLMKRRKGTEIRDHLKYLDQ</sequence>
<evidence type="ECO:0000259" key="1">
    <source>
        <dbReference type="PROSITE" id="PS50097"/>
    </source>
</evidence>
<dbReference type="Gene3D" id="1.25.40.420">
    <property type="match status" value="1"/>
</dbReference>
<dbReference type="SMART" id="SM00225">
    <property type="entry name" value="BTB"/>
    <property type="match status" value="1"/>
</dbReference>
<dbReference type="PROSITE" id="PS50097">
    <property type="entry name" value="BTB"/>
    <property type="match status" value="1"/>
</dbReference>
<dbReference type="InterPro" id="IPR011333">
    <property type="entry name" value="SKP1/BTB/POZ_sf"/>
</dbReference>
<dbReference type="SUPFAM" id="SSF54695">
    <property type="entry name" value="POZ domain"/>
    <property type="match status" value="1"/>
</dbReference>
<dbReference type="InterPro" id="IPR011705">
    <property type="entry name" value="BACK"/>
</dbReference>
<dbReference type="Pfam" id="PF00651">
    <property type="entry name" value="BTB"/>
    <property type="match status" value="1"/>
</dbReference>
<dbReference type="Proteomes" id="UP000596742">
    <property type="component" value="Unassembled WGS sequence"/>
</dbReference>
<accession>A0A8B6CHR8</accession>
<proteinExistence type="predicted"/>
<dbReference type="CDD" id="cd18294">
    <property type="entry name" value="BTB_POZ_BTBD19"/>
    <property type="match status" value="1"/>
</dbReference>
<dbReference type="InterPro" id="IPR000210">
    <property type="entry name" value="BTB/POZ_dom"/>
</dbReference>
<organism evidence="2 3">
    <name type="scientific">Mytilus galloprovincialis</name>
    <name type="common">Mediterranean mussel</name>
    <dbReference type="NCBI Taxonomy" id="29158"/>
    <lineage>
        <taxon>Eukaryota</taxon>
        <taxon>Metazoa</taxon>
        <taxon>Spiralia</taxon>
        <taxon>Lophotrochozoa</taxon>
        <taxon>Mollusca</taxon>
        <taxon>Bivalvia</taxon>
        <taxon>Autobranchia</taxon>
        <taxon>Pteriomorphia</taxon>
        <taxon>Mytilida</taxon>
        <taxon>Mytiloidea</taxon>
        <taxon>Mytilidae</taxon>
        <taxon>Mytilinae</taxon>
        <taxon>Mytilus</taxon>
    </lineage>
</organism>
<dbReference type="InterPro" id="IPR042846">
    <property type="entry name" value="BTBD19"/>
</dbReference>
<feature type="domain" description="BTB" evidence="1">
    <location>
        <begin position="28"/>
        <end position="96"/>
    </location>
</feature>
<dbReference type="CDD" id="cd18494">
    <property type="entry name" value="BACK_BTBD19"/>
    <property type="match status" value="1"/>
</dbReference>
<dbReference type="AlphaFoldDB" id="A0A8B6CHR8"/>
<dbReference type="PANTHER" id="PTHR46965">
    <property type="entry name" value="BTB/POZ DOMAIN-CONTAINING PROTEIN 19"/>
    <property type="match status" value="1"/>
</dbReference>
<dbReference type="EMBL" id="UYJE01001786">
    <property type="protein sequence ID" value="VDI05219.1"/>
    <property type="molecule type" value="Genomic_DNA"/>
</dbReference>
<keyword evidence="3" id="KW-1185">Reference proteome</keyword>
<reference evidence="2" key="1">
    <citation type="submission" date="2018-11" db="EMBL/GenBank/DDBJ databases">
        <authorList>
            <person name="Alioto T."/>
            <person name="Alioto T."/>
        </authorList>
    </citation>
    <scope>NUCLEOTIDE SEQUENCE</scope>
</reference>
<dbReference type="Gene3D" id="3.30.710.10">
    <property type="entry name" value="Potassium Channel Kv1.1, Chain A"/>
    <property type="match status" value="1"/>
</dbReference>
<gene>
    <name evidence="2" type="ORF">MGAL_10B075018</name>
</gene>
<protein>
    <recommendedName>
        <fullName evidence="1">BTB domain-containing protein</fullName>
    </recommendedName>
</protein>
<dbReference type="SMART" id="SM00875">
    <property type="entry name" value="BACK"/>
    <property type="match status" value="1"/>
</dbReference>
<name>A0A8B6CHR8_MYTGA</name>